<dbReference type="InterPro" id="IPR007922">
    <property type="entry name" value="DciA-like"/>
</dbReference>
<organism evidence="1 2">
    <name type="scientific">Candidatus Hydrogenosomobacter endosymbioticus</name>
    <dbReference type="NCBI Taxonomy" id="2558174"/>
    <lineage>
        <taxon>Bacteria</taxon>
        <taxon>Pseudomonadati</taxon>
        <taxon>Pseudomonadota</taxon>
        <taxon>Alphaproteobacteria</taxon>
        <taxon>Holosporales</taxon>
        <taxon>Holosporaceae</taxon>
        <taxon>Candidatus Hydrogenosomobacter</taxon>
    </lineage>
</organism>
<name>A0ABN6L2M7_9PROT</name>
<gene>
    <name evidence="1" type="ORF">HYD_1810</name>
</gene>
<accession>A0ABN6L2M7</accession>
<proteinExistence type="predicted"/>
<sequence length="179" mass="20441">MNHFCQRSKGEEAQVRGFSGKLGELTGSLISPVFKKKDNAYVRLAFDWPFVVGKDIASYTYPHRIKSDGLDSVFHILVLQERILDALHQTHQILERTNGYFGYMAVNKVVCKKTSIICAYNGLDNRSCYNKKSVFSIDKQKGGYSDMPRDVQKRFLHSSKDSFLDDKLRSFAEIVCRAT</sequence>
<dbReference type="Proteomes" id="UP001320209">
    <property type="component" value="Chromosome"/>
</dbReference>
<evidence type="ECO:0000313" key="2">
    <source>
        <dbReference type="Proteomes" id="UP001320209"/>
    </source>
</evidence>
<reference evidence="1" key="1">
    <citation type="submission" date="2021-10" db="EMBL/GenBank/DDBJ databases">
        <title>Genome Sequence of The Candidatus Hydrogeosomobacter endosymbioticus, an Intracellular Bacterial Symbiont of the Anaerobic Ciliate GW7.</title>
        <authorList>
            <person name="Shiohama Y."/>
            <person name="Shinzato N."/>
        </authorList>
    </citation>
    <scope>NUCLEOTIDE SEQUENCE [LARGE SCALE GENOMIC DNA]</scope>
    <source>
        <strain evidence="1">200920</strain>
    </source>
</reference>
<evidence type="ECO:0000313" key="1">
    <source>
        <dbReference type="EMBL" id="BDB96048.1"/>
    </source>
</evidence>
<dbReference type="RefSeq" id="WP_236865432.1">
    <property type="nucleotide sequence ID" value="NZ_AP025225.1"/>
</dbReference>
<dbReference type="Pfam" id="PF05258">
    <property type="entry name" value="DciA"/>
    <property type="match status" value="1"/>
</dbReference>
<keyword evidence="2" id="KW-1185">Reference proteome</keyword>
<protein>
    <submittedName>
        <fullName evidence="1">Uncharacterized protein</fullName>
    </submittedName>
</protein>
<dbReference type="EMBL" id="AP025225">
    <property type="protein sequence ID" value="BDB96048.1"/>
    <property type="molecule type" value="Genomic_DNA"/>
</dbReference>